<dbReference type="AlphaFoldDB" id="A0A368E341"/>
<dbReference type="Pfam" id="PF10722">
    <property type="entry name" value="YbjN"/>
    <property type="match status" value="1"/>
</dbReference>
<dbReference type="CDD" id="cd17033">
    <property type="entry name" value="DR1245-like"/>
    <property type="match status" value="1"/>
</dbReference>
<protein>
    <recommendedName>
        <fullName evidence="3">YbjN domain-containing protein</fullName>
    </recommendedName>
</protein>
<evidence type="ECO:0000313" key="2">
    <source>
        <dbReference type="Proteomes" id="UP000252132"/>
    </source>
</evidence>
<gene>
    <name evidence="1" type="ORF">DBW69_01135</name>
</gene>
<evidence type="ECO:0008006" key="3">
    <source>
        <dbReference type="Google" id="ProtNLM"/>
    </source>
</evidence>
<reference evidence="1 2" key="1">
    <citation type="journal article" date="2018" name="Microbiome">
        <title>Fine metagenomic profile of the Mediterranean stratified and mixed water columns revealed by assembly and recruitment.</title>
        <authorList>
            <person name="Haro-Moreno J.M."/>
            <person name="Lopez-Perez M."/>
            <person name="De La Torre J.R."/>
            <person name="Picazo A."/>
            <person name="Camacho A."/>
            <person name="Rodriguez-Valera F."/>
        </authorList>
    </citation>
    <scope>NUCLEOTIDE SEQUENCE [LARGE SCALE GENOMIC DNA]</scope>
    <source>
        <strain evidence="1">MED-G55</strain>
    </source>
</reference>
<comment type="caution">
    <text evidence="1">The sequence shown here is derived from an EMBL/GenBank/DDBJ whole genome shotgun (WGS) entry which is preliminary data.</text>
</comment>
<dbReference type="EMBL" id="QOQF01000002">
    <property type="protein sequence ID" value="RCL78304.1"/>
    <property type="molecule type" value="Genomic_DNA"/>
</dbReference>
<dbReference type="Proteomes" id="UP000252132">
    <property type="component" value="Unassembled WGS sequence"/>
</dbReference>
<sequence length="166" mass="18482">MNLAEAQDIQISEHPIDAMEKLAAAYEWPSERGTEDDMNICVSGKYCDLHMAISWRSDLGGLHLACVLDTKVPTAKRNDVCDLIAQINEQLWLGHFDIWSGDGAVLFRNTLMVSGEGLSETQCEGLLNHAVTTCEQFFPAFQYLIWAGHDAQRALEVCMFETKGDA</sequence>
<name>A0A368E341_9PROT</name>
<evidence type="ECO:0000313" key="1">
    <source>
        <dbReference type="EMBL" id="RCL78304.1"/>
    </source>
</evidence>
<accession>A0A368E341</accession>
<dbReference type="InterPro" id="IPR019660">
    <property type="entry name" value="Put_sensory_transdc_reg_YbjN"/>
</dbReference>
<proteinExistence type="predicted"/>
<organism evidence="1 2">
    <name type="scientific">PS1 clade bacterium</name>
    <dbReference type="NCBI Taxonomy" id="2175152"/>
    <lineage>
        <taxon>Bacteria</taxon>
        <taxon>Pseudomonadati</taxon>
        <taxon>Pseudomonadota</taxon>
        <taxon>Alphaproteobacteria</taxon>
        <taxon>PS1 clade</taxon>
    </lineage>
</organism>